<comment type="subunit">
    <text evidence="7">Monomer. Binds directly to the core enzyme of the DNA-dependent RNA polymerase and to nascent RNA.</text>
</comment>
<dbReference type="CDD" id="cd04455">
    <property type="entry name" value="S1_NusA"/>
    <property type="match status" value="1"/>
</dbReference>
<dbReference type="HAMAP" id="MF_00945_B">
    <property type="entry name" value="NusA_B"/>
    <property type="match status" value="1"/>
</dbReference>
<dbReference type="SUPFAM" id="SSF54814">
    <property type="entry name" value="Prokaryotic type KH domain (KH-domain type II)"/>
    <property type="match status" value="2"/>
</dbReference>
<dbReference type="Gene3D" id="3.30.1480.10">
    <property type="entry name" value="NusA, N-terminal domain"/>
    <property type="match status" value="1"/>
</dbReference>
<dbReference type="InterPro" id="IPR030842">
    <property type="entry name" value="TF_NusA_bacterial"/>
</dbReference>
<dbReference type="PANTHER" id="PTHR22648">
    <property type="entry name" value="TRANSCRIPTION TERMINATION FACTOR NUSA"/>
    <property type="match status" value="1"/>
</dbReference>
<dbReference type="InterPro" id="IPR004087">
    <property type="entry name" value="KH_dom"/>
</dbReference>
<dbReference type="InterPro" id="IPR058582">
    <property type="entry name" value="KH_NusA_2nd"/>
</dbReference>
<dbReference type="Gene3D" id="2.40.50.140">
    <property type="entry name" value="Nucleic acid-binding proteins"/>
    <property type="match status" value="1"/>
</dbReference>
<dbReference type="GO" id="GO:0006353">
    <property type="term" value="P:DNA-templated transcription termination"/>
    <property type="evidence" value="ECO:0007669"/>
    <property type="project" value="UniProtKB-UniRule"/>
</dbReference>
<dbReference type="SUPFAM" id="SSF69705">
    <property type="entry name" value="Transcription factor NusA, N-terminal domain"/>
    <property type="match status" value="1"/>
</dbReference>
<dbReference type="InterPro" id="IPR036555">
    <property type="entry name" value="NusA_N_sf"/>
</dbReference>
<comment type="function">
    <text evidence="7">Participates in both transcription termination and antitermination.</text>
</comment>
<comment type="subcellular location">
    <subcellularLocation>
        <location evidence="7">Cytoplasm</location>
    </subcellularLocation>
</comment>
<keyword evidence="1 7" id="KW-0806">Transcription termination</keyword>
<dbReference type="GO" id="GO:0005829">
    <property type="term" value="C:cytosol"/>
    <property type="evidence" value="ECO:0007669"/>
    <property type="project" value="TreeGrafter"/>
</dbReference>
<dbReference type="Proteomes" id="UP000231382">
    <property type="component" value="Unassembled WGS sequence"/>
</dbReference>
<keyword evidence="6 7" id="KW-0804">Transcription</keyword>
<gene>
    <name evidence="7 10" type="primary">nusA</name>
    <name evidence="10" type="ORF">COT78_02840</name>
</gene>
<dbReference type="InterPro" id="IPR025249">
    <property type="entry name" value="TF_NusA_KH_1st"/>
</dbReference>
<evidence type="ECO:0000313" key="10">
    <source>
        <dbReference type="EMBL" id="PIS07610.1"/>
    </source>
</evidence>
<evidence type="ECO:0000256" key="4">
    <source>
        <dbReference type="ARBA" id="ARBA00022884"/>
    </source>
</evidence>
<dbReference type="InterPro" id="IPR003029">
    <property type="entry name" value="S1_domain"/>
</dbReference>
<dbReference type="FunFam" id="3.30.300.20:FF:000005">
    <property type="entry name" value="Transcription termination/antitermination protein NusA"/>
    <property type="match status" value="1"/>
</dbReference>
<feature type="compositionally biased region" description="Basic residues" evidence="8">
    <location>
        <begin position="372"/>
        <end position="386"/>
    </location>
</feature>
<evidence type="ECO:0000313" key="11">
    <source>
        <dbReference type="Proteomes" id="UP000231382"/>
    </source>
</evidence>
<dbReference type="InterPro" id="IPR009019">
    <property type="entry name" value="KH_sf_prok-type"/>
</dbReference>
<comment type="caution">
    <text evidence="10">The sequence shown here is derived from an EMBL/GenBank/DDBJ whole genome shotgun (WGS) entry which is preliminary data.</text>
</comment>
<dbReference type="PROSITE" id="PS50126">
    <property type="entry name" value="S1"/>
    <property type="match status" value="1"/>
</dbReference>
<keyword evidence="3 7" id="KW-0889">Transcription antitermination</keyword>
<evidence type="ECO:0000256" key="3">
    <source>
        <dbReference type="ARBA" id="ARBA00022814"/>
    </source>
</evidence>
<dbReference type="AlphaFoldDB" id="A0A2H0W6B2"/>
<dbReference type="CDD" id="cd22529">
    <property type="entry name" value="KH-II_NusA_rpt2"/>
    <property type="match status" value="1"/>
</dbReference>
<dbReference type="SMART" id="SM00322">
    <property type="entry name" value="KH"/>
    <property type="match status" value="1"/>
</dbReference>
<keyword evidence="2 7" id="KW-0963">Cytoplasm</keyword>
<evidence type="ECO:0000256" key="1">
    <source>
        <dbReference type="ARBA" id="ARBA00022472"/>
    </source>
</evidence>
<dbReference type="GO" id="GO:0003723">
    <property type="term" value="F:RNA binding"/>
    <property type="evidence" value="ECO:0007669"/>
    <property type="project" value="UniProtKB-UniRule"/>
</dbReference>
<evidence type="ECO:0000256" key="7">
    <source>
        <dbReference type="HAMAP-Rule" id="MF_00945"/>
    </source>
</evidence>
<dbReference type="SUPFAM" id="SSF50249">
    <property type="entry name" value="Nucleic acid-binding proteins"/>
    <property type="match status" value="1"/>
</dbReference>
<dbReference type="Gene3D" id="3.30.300.20">
    <property type="match status" value="2"/>
</dbReference>
<dbReference type="Pfam" id="PF13184">
    <property type="entry name" value="KH_NusA_1st"/>
    <property type="match status" value="1"/>
</dbReference>
<dbReference type="FunFam" id="3.30.300.20:FF:000002">
    <property type="entry name" value="Transcription termination/antitermination protein NusA"/>
    <property type="match status" value="1"/>
</dbReference>
<reference evidence="11" key="1">
    <citation type="submission" date="2017-09" db="EMBL/GenBank/DDBJ databases">
        <title>Depth-based differentiation of microbial function through sediment-hosted aquifers and enrichment of novel symbionts in the deep terrestrial subsurface.</title>
        <authorList>
            <person name="Probst A.J."/>
            <person name="Ladd B."/>
            <person name="Jarett J.K."/>
            <person name="Geller-Mcgrath D.E."/>
            <person name="Sieber C.M.K."/>
            <person name="Emerson J.B."/>
            <person name="Anantharaman K."/>
            <person name="Thomas B.C."/>
            <person name="Malmstrom R."/>
            <person name="Stieglmeier M."/>
            <person name="Klingl A."/>
            <person name="Woyke T."/>
            <person name="Ryan C.M."/>
            <person name="Banfield J.F."/>
        </authorList>
    </citation>
    <scope>NUCLEOTIDE SEQUENCE [LARGE SCALE GENOMIC DNA]</scope>
</reference>
<keyword evidence="4 7" id="KW-0694">RNA-binding</keyword>
<dbReference type="InterPro" id="IPR015946">
    <property type="entry name" value="KH_dom-like_a/b"/>
</dbReference>
<feature type="domain" description="S1 motif" evidence="9">
    <location>
        <begin position="142"/>
        <end position="206"/>
    </location>
</feature>
<dbReference type="InterPro" id="IPR013735">
    <property type="entry name" value="TF_NusA_N"/>
</dbReference>
<name>A0A2H0W6B2_9BACT</name>
<dbReference type="PANTHER" id="PTHR22648:SF0">
    <property type="entry name" value="TRANSCRIPTION TERMINATION_ANTITERMINATION PROTEIN NUSA"/>
    <property type="match status" value="1"/>
</dbReference>
<dbReference type="PROSITE" id="PS50084">
    <property type="entry name" value="KH_TYPE_1"/>
    <property type="match status" value="1"/>
</dbReference>
<dbReference type="CDD" id="cd02134">
    <property type="entry name" value="KH-II_NusA_rpt1"/>
    <property type="match status" value="1"/>
</dbReference>
<dbReference type="InterPro" id="IPR010213">
    <property type="entry name" value="TF_NusA"/>
</dbReference>
<accession>A0A2H0W6B2</accession>
<evidence type="ECO:0000256" key="5">
    <source>
        <dbReference type="ARBA" id="ARBA00023015"/>
    </source>
</evidence>
<dbReference type="GO" id="GO:0031564">
    <property type="term" value="P:transcription antitermination"/>
    <property type="evidence" value="ECO:0007669"/>
    <property type="project" value="UniProtKB-UniRule"/>
</dbReference>
<evidence type="ECO:0000259" key="9">
    <source>
        <dbReference type="PROSITE" id="PS50126"/>
    </source>
</evidence>
<dbReference type="SMART" id="SM00316">
    <property type="entry name" value="S1"/>
    <property type="match status" value="1"/>
</dbReference>
<protein>
    <recommendedName>
        <fullName evidence="7">Transcription termination/antitermination protein NusA</fullName>
    </recommendedName>
</protein>
<evidence type="ECO:0000256" key="2">
    <source>
        <dbReference type="ARBA" id="ARBA00022490"/>
    </source>
</evidence>
<evidence type="ECO:0000256" key="6">
    <source>
        <dbReference type="ARBA" id="ARBA00023163"/>
    </source>
</evidence>
<keyword evidence="5 7" id="KW-0805">Transcription regulation</keyword>
<dbReference type="EMBL" id="PEZW01000018">
    <property type="protein sequence ID" value="PIS07610.1"/>
    <property type="molecule type" value="Genomic_DNA"/>
</dbReference>
<dbReference type="InterPro" id="IPR012340">
    <property type="entry name" value="NA-bd_OB-fold"/>
</dbReference>
<sequence length="393" mass="43768">MKQVSPFMLAIDDICEEKGLDKAIILETVEAALAAAYRKDYGKARQIIRTKLNPETGQAEMFRIYDVIEDPEEIKEHEHELTLDEAKEIDAKAEYGKEVIVPLPHHDDFGRIAAQTAKQVIIQRIREAERDLLFAEFKDKENKIITATVSQLEGRNIVVSLGKVNGILYPSEQIPNERYHLGQRLKVVVKEVSQSVKGPQIIVSRSNEELIRGLFEIEVPEILAGTVEIKSIAREAGFRTKIAVIATEDKVDPVGSCVGQRGTRVQAVLDEIGMEKIDIVLWDEDVEQFIMNALSPAKTRQIQISSKDSKATVYVDTDNLSLAIGKNGQNVRLASKLTGWGIDIKSLEDLGEEAAAEAVEKKEMTISTAKKAPAKKKVSKKSKAKKDKIIDEE</sequence>
<dbReference type="Pfam" id="PF26594">
    <property type="entry name" value="KH_NusA_2nd"/>
    <property type="match status" value="1"/>
</dbReference>
<organism evidence="10 11">
    <name type="scientific">Candidatus Berkelbacteria bacterium CG10_big_fil_rev_8_21_14_0_10_43_13</name>
    <dbReference type="NCBI Taxonomy" id="1974514"/>
    <lineage>
        <taxon>Bacteria</taxon>
        <taxon>Candidatus Berkelbacteria</taxon>
    </lineage>
</organism>
<dbReference type="GO" id="GO:0003700">
    <property type="term" value="F:DNA-binding transcription factor activity"/>
    <property type="evidence" value="ECO:0007669"/>
    <property type="project" value="InterPro"/>
</dbReference>
<dbReference type="Pfam" id="PF00575">
    <property type="entry name" value="S1"/>
    <property type="match status" value="1"/>
</dbReference>
<dbReference type="Pfam" id="PF08529">
    <property type="entry name" value="NusA_N"/>
    <property type="match status" value="1"/>
</dbReference>
<dbReference type="NCBIfam" id="TIGR01953">
    <property type="entry name" value="NusA"/>
    <property type="match status" value="1"/>
</dbReference>
<proteinExistence type="inferred from homology"/>
<comment type="similarity">
    <text evidence="7">Belongs to the NusA family.</text>
</comment>
<feature type="region of interest" description="Disordered" evidence="8">
    <location>
        <begin position="361"/>
        <end position="393"/>
    </location>
</feature>
<evidence type="ECO:0000256" key="8">
    <source>
        <dbReference type="SAM" id="MobiDB-lite"/>
    </source>
</evidence>